<feature type="region of interest" description="Disordered" evidence="4">
    <location>
        <begin position="55"/>
        <end position="93"/>
    </location>
</feature>
<dbReference type="GO" id="GO:0005544">
    <property type="term" value="F:calcium-dependent phospholipid binding"/>
    <property type="evidence" value="ECO:0007669"/>
    <property type="project" value="InterPro"/>
</dbReference>
<dbReference type="AlphaFoldDB" id="A0A0N5CMZ1"/>
<dbReference type="GO" id="GO:0005634">
    <property type="term" value="C:nucleus"/>
    <property type="evidence" value="ECO:0007669"/>
    <property type="project" value="TreeGrafter"/>
</dbReference>
<evidence type="ECO:0000256" key="3">
    <source>
        <dbReference type="ARBA" id="ARBA00023216"/>
    </source>
</evidence>
<keyword evidence="2" id="KW-0677">Repeat</keyword>
<dbReference type="Pfam" id="PF00191">
    <property type="entry name" value="Annexin"/>
    <property type="match status" value="1"/>
</dbReference>
<comment type="similarity">
    <text evidence="1">Belongs to the annexin family.</text>
</comment>
<evidence type="ECO:0000256" key="1">
    <source>
        <dbReference type="ARBA" id="ARBA00007831"/>
    </source>
</evidence>
<evidence type="ECO:0000313" key="6">
    <source>
        <dbReference type="Proteomes" id="UP000276776"/>
    </source>
</evidence>
<dbReference type="Proteomes" id="UP000276776">
    <property type="component" value="Unassembled WGS sequence"/>
</dbReference>
<dbReference type="InterPro" id="IPR037104">
    <property type="entry name" value="Annexin_sf"/>
</dbReference>
<dbReference type="PANTHER" id="PTHR10502">
    <property type="entry name" value="ANNEXIN"/>
    <property type="match status" value="1"/>
</dbReference>
<accession>A0A0N5CMZ1</accession>
<reference evidence="5 6" key="2">
    <citation type="submission" date="2018-11" db="EMBL/GenBank/DDBJ databases">
        <authorList>
            <consortium name="Pathogen Informatics"/>
        </authorList>
    </citation>
    <scope>NUCLEOTIDE SEQUENCE [LARGE SCALE GENOMIC DNA]</scope>
</reference>
<proteinExistence type="inferred from homology"/>
<name>A0A0N5CMZ1_THECL</name>
<dbReference type="PRINTS" id="PR00196">
    <property type="entry name" value="ANNEXIN"/>
</dbReference>
<dbReference type="STRING" id="103827.A0A0N5CMZ1"/>
<gene>
    <name evidence="5" type="ORF">TCLT_LOCUS1533</name>
</gene>
<keyword evidence="3" id="KW-0041">Annexin</keyword>
<dbReference type="PROSITE" id="PS51897">
    <property type="entry name" value="ANNEXIN_2"/>
    <property type="match status" value="1"/>
</dbReference>
<evidence type="ECO:0000313" key="7">
    <source>
        <dbReference type="WBParaSite" id="TCLT_0000153201-mRNA-1"/>
    </source>
</evidence>
<dbReference type="GO" id="GO:0005886">
    <property type="term" value="C:plasma membrane"/>
    <property type="evidence" value="ECO:0007669"/>
    <property type="project" value="TreeGrafter"/>
</dbReference>
<dbReference type="SMART" id="SM00335">
    <property type="entry name" value="ANX"/>
    <property type="match status" value="1"/>
</dbReference>
<sequence length="288" mass="33294">MSSDQKETENCHKFKEIRSFFEKEILEHSNLKSRSDQQLPSAEEITSVICESNFDQSSDCHEQNNDKSDKNTKNDKILQKHENVNPTSRLSNRRKQFNMPLMYRMNQSQSDDVHGTVTGPADEDFRPEQASEKLKQALNGLGTSDKVIIDIAVNYNNFQRQRILKTYEDRYCSKLMNDFKSNLGGFFFDAISALFAPAHFYSANILSQIIQQMVAIRNAYESSFNSTLERDVKMKIEGAFGNMLHMLLFCPRDDEFHGNIDVKLVEEDVNLVKNVKQSKNLLFPVFYE</sequence>
<reference evidence="7" key="1">
    <citation type="submission" date="2017-02" db="UniProtKB">
        <authorList>
            <consortium name="WormBaseParasite"/>
        </authorList>
    </citation>
    <scope>IDENTIFICATION</scope>
</reference>
<feature type="compositionally biased region" description="Basic and acidic residues" evidence="4">
    <location>
        <begin position="58"/>
        <end position="83"/>
    </location>
</feature>
<dbReference type="Gene3D" id="1.10.220.10">
    <property type="entry name" value="Annexin"/>
    <property type="match status" value="2"/>
</dbReference>
<dbReference type="OrthoDB" id="37886at2759"/>
<dbReference type="WBParaSite" id="TCLT_0000153201-mRNA-1">
    <property type="protein sequence ID" value="TCLT_0000153201-mRNA-1"/>
    <property type="gene ID" value="TCLT_0000153201"/>
</dbReference>
<dbReference type="GO" id="GO:0012506">
    <property type="term" value="C:vesicle membrane"/>
    <property type="evidence" value="ECO:0007669"/>
    <property type="project" value="TreeGrafter"/>
</dbReference>
<keyword evidence="6" id="KW-1185">Reference proteome</keyword>
<dbReference type="PANTHER" id="PTHR10502:SF243">
    <property type="entry name" value="ANNEXIN"/>
    <property type="match status" value="1"/>
</dbReference>
<evidence type="ECO:0000313" key="5">
    <source>
        <dbReference type="EMBL" id="VDM97027.1"/>
    </source>
</evidence>
<dbReference type="GO" id="GO:0005737">
    <property type="term" value="C:cytoplasm"/>
    <property type="evidence" value="ECO:0007669"/>
    <property type="project" value="TreeGrafter"/>
</dbReference>
<dbReference type="InterPro" id="IPR018502">
    <property type="entry name" value="Annexin_repeat"/>
</dbReference>
<organism evidence="7">
    <name type="scientific">Thelazia callipaeda</name>
    <name type="common">Oriental eyeworm</name>
    <name type="synonym">Parasitic nematode</name>
    <dbReference type="NCBI Taxonomy" id="103827"/>
    <lineage>
        <taxon>Eukaryota</taxon>
        <taxon>Metazoa</taxon>
        <taxon>Ecdysozoa</taxon>
        <taxon>Nematoda</taxon>
        <taxon>Chromadorea</taxon>
        <taxon>Rhabditida</taxon>
        <taxon>Spirurina</taxon>
        <taxon>Spiruromorpha</taxon>
        <taxon>Thelazioidea</taxon>
        <taxon>Thelaziidae</taxon>
        <taxon>Thelazia</taxon>
    </lineage>
</organism>
<dbReference type="GO" id="GO:0001786">
    <property type="term" value="F:phosphatidylserine binding"/>
    <property type="evidence" value="ECO:0007669"/>
    <property type="project" value="TreeGrafter"/>
</dbReference>
<protein>
    <submittedName>
        <fullName evidence="7">Annexin</fullName>
    </submittedName>
</protein>
<evidence type="ECO:0000256" key="2">
    <source>
        <dbReference type="ARBA" id="ARBA00022737"/>
    </source>
</evidence>
<dbReference type="SUPFAM" id="SSF47874">
    <property type="entry name" value="Annexin"/>
    <property type="match status" value="1"/>
</dbReference>
<dbReference type="InterPro" id="IPR001464">
    <property type="entry name" value="Annexin"/>
</dbReference>
<evidence type="ECO:0000256" key="4">
    <source>
        <dbReference type="SAM" id="MobiDB-lite"/>
    </source>
</evidence>
<dbReference type="GO" id="GO:0005509">
    <property type="term" value="F:calcium ion binding"/>
    <property type="evidence" value="ECO:0007669"/>
    <property type="project" value="InterPro"/>
</dbReference>
<dbReference type="EMBL" id="UYYF01000204">
    <property type="protein sequence ID" value="VDM97027.1"/>
    <property type="molecule type" value="Genomic_DNA"/>
</dbReference>